<evidence type="ECO:0000313" key="3">
    <source>
        <dbReference type="EMBL" id="OTW50817.1"/>
    </source>
</evidence>
<evidence type="ECO:0000256" key="1">
    <source>
        <dbReference type="ARBA" id="ARBA00022801"/>
    </source>
</evidence>
<gene>
    <name evidence="3" type="ORF">BK699_09720</name>
</gene>
<keyword evidence="1" id="KW-0378">Hydrolase</keyword>
<dbReference type="SUPFAM" id="SSF52540">
    <property type="entry name" value="P-loop containing nucleoside triphosphate hydrolases"/>
    <property type="match status" value="2"/>
</dbReference>
<organism evidence="3 4">
    <name type="scientific">Bacillus thuringiensis serovar mexicanensis</name>
    <dbReference type="NCBI Taxonomy" id="180868"/>
    <lineage>
        <taxon>Bacteria</taxon>
        <taxon>Bacillati</taxon>
        <taxon>Bacillota</taxon>
        <taxon>Bacilli</taxon>
        <taxon>Bacillales</taxon>
        <taxon>Bacillaceae</taxon>
        <taxon>Bacillus</taxon>
        <taxon>Bacillus cereus group</taxon>
    </lineage>
</organism>
<name>A0A242WAL7_BACTU</name>
<evidence type="ECO:0000259" key="2">
    <source>
        <dbReference type="PROSITE" id="PS51194"/>
    </source>
</evidence>
<dbReference type="EMBL" id="NFCF01000063">
    <property type="protein sequence ID" value="OTW50817.1"/>
    <property type="molecule type" value="Genomic_DNA"/>
</dbReference>
<dbReference type="AlphaFoldDB" id="A0A242WAL7"/>
<reference evidence="3 4" key="1">
    <citation type="submission" date="2016-10" db="EMBL/GenBank/DDBJ databases">
        <title>Comparative genomics of Bacillus thuringiensis reveals a path to pathogens against multiple invertebrate hosts.</title>
        <authorList>
            <person name="Zheng J."/>
            <person name="Gao Q."/>
            <person name="Liu H."/>
            <person name="Peng D."/>
            <person name="Ruan L."/>
            <person name="Sun M."/>
        </authorList>
    </citation>
    <scope>NUCLEOTIDE SEQUENCE [LARGE SCALE GENOMIC DNA]</scope>
    <source>
        <strain evidence="3">BGSC 4AC1</strain>
    </source>
</reference>
<keyword evidence="3" id="KW-0347">Helicase</keyword>
<evidence type="ECO:0000313" key="4">
    <source>
        <dbReference type="Proteomes" id="UP000195152"/>
    </source>
</evidence>
<dbReference type="InterPro" id="IPR027417">
    <property type="entry name" value="P-loop_NTPase"/>
</dbReference>
<feature type="domain" description="Helicase C-terminal" evidence="2">
    <location>
        <begin position="789"/>
        <end position="957"/>
    </location>
</feature>
<comment type="caution">
    <text evidence="3">The sequence shown here is derived from an EMBL/GenBank/DDBJ whole genome shotgun (WGS) entry which is preliminary data.</text>
</comment>
<dbReference type="GO" id="GO:0006281">
    <property type="term" value="P:DNA repair"/>
    <property type="evidence" value="ECO:0007669"/>
    <property type="project" value="TreeGrafter"/>
</dbReference>
<dbReference type="Proteomes" id="UP000195152">
    <property type="component" value="Unassembled WGS sequence"/>
</dbReference>
<dbReference type="PROSITE" id="PS51194">
    <property type="entry name" value="HELICASE_CTER"/>
    <property type="match status" value="1"/>
</dbReference>
<dbReference type="GO" id="GO:0016787">
    <property type="term" value="F:hydrolase activity"/>
    <property type="evidence" value="ECO:0007669"/>
    <property type="project" value="UniProtKB-KW"/>
</dbReference>
<dbReference type="PANTHER" id="PTHR45766">
    <property type="entry name" value="DNA ANNEALING HELICASE AND ENDONUCLEASE ZRANB3 FAMILY MEMBER"/>
    <property type="match status" value="1"/>
</dbReference>
<proteinExistence type="predicted"/>
<keyword evidence="3" id="KW-0067">ATP-binding</keyword>
<sequence>MKINEIMDSLEEKENIQEPYMIRGHVPSKLQQEVLCFGLATDNLGGQNHSLLWTIIAGADSSIQAIKTIIDGGYGKVSFGKRLKQGEGFIYQELLGIRTKKGEYKTDSINIGNKKALIIYHDKLHNQEYLISFGNPANSVCEMLKNNYGSPLLEEWYEDVYKEVIERGYMKKSPIYYDKNIFQKPITFLEKNEIMSEETIDELISLMVKNKKIKFPVKGNGAELSTIPQDLGEYISRFSIDMLEKLSNNLSPLHNPIVDPTCPRFNEYPIELFPAQAHVATALSKFLMKNKSVLLQGKTSTGKTKMMTAVADALAYYQGKEGYRSIVYVPPSLTSKWAEKEIYSIIPGAEVHWIKKTSDLINWHNKWIKEGKPKAKKPTFFVISFTTMRSGATIEKAVSFQKIQTEKGKKNWKVPYKDGWYCPSCMQAHQVIEDKEEYLDSNGILKVKQRKRPMLYNEFGTARRVDPTQKLNNAYCSECGESLWTNKVLTRFASFKDWTTYEKKLLKAIQNGEKYPQRCLQEGKSEMKKSNKYPRRVAAIEYIHRKMKNVFDIAIIDEVHELKSGATAQGFALSKLVASVKHTIAGTATLFGGKAQDIYFLLWRLFPSVMHKAGYKYNELQRWNKEYGNIEKIVYNAEEEVTEYSNKQSKGGRQRVTEKVMPGISPYVLQYLIPNGVWLNLFDVWPEELRVPFIDVPTIFCDMDSNLKEMYEDMSSNFDRLVLENQGAREDRIPNIYTLYTETGISALDNPFRYPLVTGKRMNGEIIDIWQPNYEQFSSEKLLPKEAKLVERLESELSEERVSLVYVKDTGTTKEERDIQPRLKEVIEKEIPNAKVAILRTTSCKTDRRTEWIEKKVSEGYNVIITSIKLVKVGVDLLITPTIMFYQYCWSMFDMIQAKNRAFRIGQTQECRVFYFAYKGTFQEYMALIIAKKNKASQAIGGEVTSDGLSAMLGDDGDIQKMLIESIQSDDGLSKLRGSAEEWTRQSNKRVVELLRKKIKTIKLPNEQLLEWLKERNTDIQVLNRIEVNQQKIMMDIQKGNIKGFSIQENNCLAIDDMTAFGFPTYSDADIYQHLMCVKANVGPISKIKIVEEKMNQKGKRKSKIIDGQLALVLDF</sequence>
<accession>A0A242WAL7</accession>
<dbReference type="Gene3D" id="3.40.50.300">
    <property type="entry name" value="P-loop containing nucleotide triphosphate hydrolases"/>
    <property type="match status" value="2"/>
</dbReference>
<dbReference type="PANTHER" id="PTHR45766:SF6">
    <property type="entry name" value="SWI_SNF-RELATED MATRIX-ASSOCIATED ACTIN-DEPENDENT REGULATOR OF CHROMATIN SUBFAMILY A-LIKE PROTEIN 1"/>
    <property type="match status" value="1"/>
</dbReference>
<protein>
    <submittedName>
        <fullName evidence="3">Helicase</fullName>
    </submittedName>
</protein>
<dbReference type="RefSeq" id="WP_000700099.1">
    <property type="nucleotide sequence ID" value="NZ_NFCF01000063.1"/>
</dbReference>
<dbReference type="GO" id="GO:0004386">
    <property type="term" value="F:helicase activity"/>
    <property type="evidence" value="ECO:0007669"/>
    <property type="project" value="UniProtKB-KW"/>
</dbReference>
<keyword evidence="3" id="KW-0547">Nucleotide-binding</keyword>
<dbReference type="GO" id="GO:0031297">
    <property type="term" value="P:replication fork processing"/>
    <property type="evidence" value="ECO:0007669"/>
    <property type="project" value="TreeGrafter"/>
</dbReference>
<dbReference type="InterPro" id="IPR001650">
    <property type="entry name" value="Helicase_C-like"/>
</dbReference>